<keyword evidence="10" id="KW-1185">Reference proteome</keyword>
<comment type="function">
    <text evidence="4">Involved in the third step of the chorismate pathway, which leads to the biosynthesis of aromatic amino acids. Catalyzes the cis-dehydration of 3-dehydroquinate (DHQ) and introduces the first double bond of the aromatic ring to yield 3-dehydroshikimate.</text>
</comment>
<dbReference type="InterPro" id="IPR013785">
    <property type="entry name" value="Aldolase_TIM"/>
</dbReference>
<dbReference type="FunFam" id="3.20.20.70:FF:000047">
    <property type="entry name" value="3-dehydroquinate dehydratase"/>
    <property type="match status" value="1"/>
</dbReference>
<organism evidence="6 9">
    <name type="scientific">Raoultella planticola</name>
    <name type="common">Klebsiella planticola</name>
    <dbReference type="NCBI Taxonomy" id="575"/>
    <lineage>
        <taxon>Bacteria</taxon>
        <taxon>Pseudomonadati</taxon>
        <taxon>Pseudomonadota</taxon>
        <taxon>Gammaproteobacteria</taxon>
        <taxon>Enterobacterales</taxon>
        <taxon>Enterobacteriaceae</taxon>
        <taxon>Klebsiella/Raoultella group</taxon>
        <taxon>Raoultella</taxon>
    </lineage>
</organism>
<dbReference type="InterPro" id="IPR001381">
    <property type="entry name" value="DHquinase_I"/>
</dbReference>
<gene>
    <name evidence="4 5" type="primary">aroD</name>
    <name evidence="6" type="ORF">DN603_01005</name>
    <name evidence="7" type="ORF">SAMEA2273876_02387</name>
    <name evidence="5" type="ORF">U5E74_05950</name>
</gene>
<feature type="binding site" evidence="4">
    <location>
        <position position="214"/>
    </location>
    <ligand>
        <name>3-dehydroquinate</name>
        <dbReference type="ChEBI" id="CHEBI:32364"/>
    </ligand>
</feature>
<dbReference type="GO" id="GO:0003855">
    <property type="term" value="F:3-dehydroquinate dehydratase activity"/>
    <property type="evidence" value="ECO:0007669"/>
    <property type="project" value="UniProtKB-UniRule"/>
</dbReference>
<dbReference type="Pfam" id="PF01487">
    <property type="entry name" value="DHquinase_I"/>
    <property type="match status" value="1"/>
</dbReference>
<dbReference type="EMBL" id="JAXUDK010000003">
    <property type="protein sequence ID" value="MDZ7465210.1"/>
    <property type="molecule type" value="Genomic_DNA"/>
</dbReference>
<reference evidence="7 8" key="1">
    <citation type="submission" date="2016-05" db="EMBL/GenBank/DDBJ databases">
        <authorList>
            <consortium name="Pathogen Informatics"/>
        </authorList>
    </citation>
    <scope>NUCLEOTIDE SEQUENCE [LARGE SCALE GENOMIC DNA]</scope>
    <source>
        <strain evidence="7 8">2880STDY5682802</strain>
    </source>
</reference>
<name>A0A443VUN9_RAOPL</name>
<protein>
    <recommendedName>
        <fullName evidence="4">3-dehydroquinate dehydratase</fullName>
        <shortName evidence="4">3-dehydroquinase</shortName>
        <ecNumber evidence="4">4.2.1.10</ecNumber>
    </recommendedName>
    <alternativeName>
        <fullName evidence="4">Type I DHQase</fullName>
    </alternativeName>
    <alternativeName>
        <fullName evidence="4">Type I dehydroquinase</fullName>
        <shortName evidence="4">DHQ1</shortName>
    </alternativeName>
</protein>
<dbReference type="InterPro" id="IPR018508">
    <property type="entry name" value="3-dehydroquinate_DH_AS"/>
</dbReference>
<sequence>MTTAVTIKNITFQEGATLICVPLIGQTLDELKAHALTLAEAGADLIEWRVDHFIRVHDQQQVLLALTEIRRLLTDIPLLFTFRSHKEGGATELGDDAYFALNRLAVASGLVDIIDIELFNDEAPIRALIAEAHTAGVKVIMSNHDFQKTPPQEEIIARLRRMQELGADLPKIAVMPQSPQDVLTLLSATLVMKEQYATRPLITMSMGKLGGVSRVTGRLFGSAMTFGSVGQASAPGQIAVRQLREMMNILS</sequence>
<reference evidence="5 10" key="3">
    <citation type="submission" date="2023-12" db="EMBL/GenBank/DDBJ databases">
        <title>N/s.</title>
        <authorList>
            <person name="Dale J."/>
        </authorList>
    </citation>
    <scope>NUCLEOTIDE SEQUENCE [LARGE SCALE GENOMIC DNA]</scope>
    <source>
        <strain evidence="5 10">2023EL-01226</strain>
    </source>
</reference>
<dbReference type="HAMAP" id="MF_00214">
    <property type="entry name" value="AroD"/>
    <property type="match status" value="1"/>
</dbReference>
<feature type="binding site" evidence="4">
    <location>
        <position position="83"/>
    </location>
    <ligand>
        <name>3-dehydroquinate</name>
        <dbReference type="ChEBI" id="CHEBI:32364"/>
    </ligand>
</feature>
<keyword evidence="4" id="KW-0057">Aromatic amino acid biosynthesis</keyword>
<keyword evidence="2 4" id="KW-0456">Lyase</keyword>
<feature type="active site" description="Schiff-base intermediate with substrate" evidence="4">
    <location>
        <position position="171"/>
    </location>
</feature>
<comment type="pathway">
    <text evidence="4">Metabolic intermediate biosynthesis; chorismate biosynthesis; chorismate from D-erythrose 4-phosphate and phosphoenolpyruvate: step 3/7.</text>
</comment>
<accession>A0A443VUN9</accession>
<comment type="caution">
    <text evidence="4">Lacks conserved residue(s) required for the propagation of feature annotation.</text>
</comment>
<evidence type="ECO:0000256" key="4">
    <source>
        <dbReference type="HAMAP-Rule" id="MF_00214"/>
    </source>
</evidence>
<dbReference type="PANTHER" id="PTHR43699:SF1">
    <property type="entry name" value="3-DEHYDROQUINATE DEHYDRATASE"/>
    <property type="match status" value="1"/>
</dbReference>
<evidence type="ECO:0000313" key="5">
    <source>
        <dbReference type="EMBL" id="MDZ7465210.1"/>
    </source>
</evidence>
<feature type="active site" description="Proton donor/acceptor" evidence="4">
    <location>
        <position position="144"/>
    </location>
</feature>
<dbReference type="InterPro" id="IPR050146">
    <property type="entry name" value="Type-I_3-dehydroquinase"/>
</dbReference>
<comment type="subunit">
    <text evidence="4">Homodimer.</text>
</comment>
<evidence type="ECO:0000256" key="3">
    <source>
        <dbReference type="ARBA" id="ARBA00023270"/>
    </source>
</evidence>
<feature type="binding site" evidence="4">
    <location>
        <begin position="47"/>
        <end position="49"/>
    </location>
    <ligand>
        <name>3-dehydroquinate</name>
        <dbReference type="ChEBI" id="CHEBI:32364"/>
    </ligand>
</feature>
<dbReference type="Proteomes" id="UP001293169">
    <property type="component" value="Unassembled WGS sequence"/>
</dbReference>
<keyword evidence="3 4" id="KW-0704">Schiff base</keyword>
<evidence type="ECO:0000313" key="8">
    <source>
        <dbReference type="Proteomes" id="UP000078124"/>
    </source>
</evidence>
<comment type="catalytic activity">
    <reaction evidence="1 4">
        <text>3-dehydroquinate = 3-dehydroshikimate + H2O</text>
        <dbReference type="Rhea" id="RHEA:21096"/>
        <dbReference type="ChEBI" id="CHEBI:15377"/>
        <dbReference type="ChEBI" id="CHEBI:16630"/>
        <dbReference type="ChEBI" id="CHEBI:32364"/>
        <dbReference type="EC" id="4.2.1.10"/>
    </reaction>
</comment>
<evidence type="ECO:0000313" key="7">
    <source>
        <dbReference type="EMBL" id="SBM05616.1"/>
    </source>
</evidence>
<comment type="similarity">
    <text evidence="4">Belongs to the type-I 3-dehydroquinase family.</text>
</comment>
<proteinExistence type="inferred from homology"/>
<comment type="caution">
    <text evidence="6">The sequence shown here is derived from an EMBL/GenBank/DDBJ whole genome shotgun (WGS) entry which is preliminary data.</text>
</comment>
<evidence type="ECO:0000313" key="6">
    <source>
        <dbReference type="EMBL" id="RWT26163.1"/>
    </source>
</evidence>
<feature type="binding site" evidence="4">
    <location>
        <position position="233"/>
    </location>
    <ligand>
        <name>3-dehydroquinate</name>
        <dbReference type="ChEBI" id="CHEBI:32364"/>
    </ligand>
</feature>
<dbReference type="AlphaFoldDB" id="A0A443VUN9"/>
<dbReference type="Proteomes" id="UP000288843">
    <property type="component" value="Unassembled WGS sequence"/>
</dbReference>
<dbReference type="EMBL" id="FLAC01000008">
    <property type="protein sequence ID" value="SBM05616.1"/>
    <property type="molecule type" value="Genomic_DNA"/>
</dbReference>
<dbReference type="EC" id="4.2.1.10" evidence="4"/>
<dbReference type="NCBIfam" id="TIGR01093">
    <property type="entry name" value="aroD"/>
    <property type="match status" value="1"/>
</dbReference>
<dbReference type="SUPFAM" id="SSF51569">
    <property type="entry name" value="Aldolase"/>
    <property type="match status" value="1"/>
</dbReference>
<dbReference type="Gene3D" id="3.20.20.70">
    <property type="entry name" value="Aldolase class I"/>
    <property type="match status" value="1"/>
</dbReference>
<dbReference type="GO" id="GO:0009073">
    <property type="term" value="P:aromatic amino acid family biosynthetic process"/>
    <property type="evidence" value="ECO:0007669"/>
    <property type="project" value="UniProtKB-KW"/>
</dbReference>
<dbReference type="UniPathway" id="UPA00053">
    <property type="reaction ID" value="UER00086"/>
</dbReference>
<dbReference type="GO" id="GO:0046279">
    <property type="term" value="P:3,4-dihydroxybenzoate biosynthetic process"/>
    <property type="evidence" value="ECO:0007669"/>
    <property type="project" value="TreeGrafter"/>
</dbReference>
<dbReference type="Proteomes" id="UP000078124">
    <property type="component" value="Unassembled WGS sequence"/>
</dbReference>
<dbReference type="PROSITE" id="PS01028">
    <property type="entry name" value="DEHYDROQUINASE_I"/>
    <property type="match status" value="1"/>
</dbReference>
<evidence type="ECO:0000313" key="9">
    <source>
        <dbReference type="Proteomes" id="UP000288843"/>
    </source>
</evidence>
<dbReference type="GO" id="GO:0009423">
    <property type="term" value="P:chorismate biosynthetic process"/>
    <property type="evidence" value="ECO:0007669"/>
    <property type="project" value="UniProtKB-UniRule"/>
</dbReference>
<evidence type="ECO:0000313" key="10">
    <source>
        <dbReference type="Proteomes" id="UP001293169"/>
    </source>
</evidence>
<dbReference type="CDD" id="cd00502">
    <property type="entry name" value="DHQase_I"/>
    <property type="match status" value="1"/>
</dbReference>
<keyword evidence="4" id="KW-0028">Amino-acid biosynthesis</keyword>
<dbReference type="PANTHER" id="PTHR43699">
    <property type="entry name" value="3-DEHYDROQUINATE DEHYDRATASE"/>
    <property type="match status" value="1"/>
</dbReference>
<evidence type="ECO:0000256" key="2">
    <source>
        <dbReference type="ARBA" id="ARBA00023239"/>
    </source>
</evidence>
<dbReference type="EMBL" id="QKOX01000001">
    <property type="protein sequence ID" value="RWT26163.1"/>
    <property type="molecule type" value="Genomic_DNA"/>
</dbReference>
<evidence type="ECO:0000256" key="1">
    <source>
        <dbReference type="ARBA" id="ARBA00001864"/>
    </source>
</evidence>
<dbReference type="GO" id="GO:0008652">
    <property type="term" value="P:amino acid biosynthetic process"/>
    <property type="evidence" value="ECO:0007669"/>
    <property type="project" value="UniProtKB-KW"/>
</dbReference>
<feature type="binding site" evidence="4">
    <location>
        <position position="237"/>
    </location>
    <ligand>
        <name>3-dehydroquinate</name>
        <dbReference type="ChEBI" id="CHEBI:32364"/>
    </ligand>
</feature>
<reference evidence="6 9" key="2">
    <citation type="submission" date="2018-06" db="EMBL/GenBank/DDBJ databases">
        <title>Carbapenemase-producing Enterobacteriaceae present in wastewater treatment plant effluent and nearby surface waters in the US.</title>
        <authorList>
            <person name="Mathys D.A."/>
            <person name="Mollenkopf D.F."/>
            <person name="Feicht S.M."/>
            <person name="Adams R.J."/>
            <person name="Albers A.L."/>
            <person name="Stuever D.M."/>
            <person name="Daniels J.B."/>
            <person name="Wittum T.E."/>
        </authorList>
    </citation>
    <scope>NUCLEOTIDE SEQUENCE [LARGE SCALE GENOMIC DNA]</scope>
    <source>
        <strain evidence="6 9">GEO_47_Down_B</strain>
    </source>
</reference>
<dbReference type="RefSeq" id="WP_032689494.1">
    <property type="nucleotide sequence ID" value="NZ_ABZSJN020000217.1"/>
</dbReference>